<sequence length="417" mass="46103">MNRKVDLIVVGGGLSGMTAAAFAARKGKKCILITKGNGTITIGSGTIDVLGYLPNGKPVSNPFEAVTFLPKRHPYQLIGELTVRNALKNFSELVGEENVIYKTRSQKNTYVVTAAGTIKPTWMVTESMDMSIIPDIKNICILGIEGMKDFYPELIIKGLSSKKYFANKTFTQAKLHFPESERNISTFNVAQYLETENGLKWLVQGIKQQGNQSDLIILPPILGTTFLPHLLHKLEQKSNCLIRECDVLPPTITGYRLNILLRYILKKYHVTIIDNAAVTSAEVKDNHCISVITTQNSNIRKYEATHFIIATGGIISNGILTKHNRAWEPIFNIDLPANPSSPDWANKELYPKIKKSHLFSMIGPTVDSFLRPTDSDGNPICDNVFFIGNTLNGYDSAYEKSGNGVAISTAYFASLNV</sequence>
<dbReference type="InterPro" id="IPR036188">
    <property type="entry name" value="FAD/NAD-bd_sf"/>
</dbReference>
<name>Q1MPD8_LAWIP</name>
<accession>Q1MPD8</accession>
<dbReference type="KEGG" id="lip:LI1085"/>
<dbReference type="STRING" id="363253.LI1085"/>
<dbReference type="EMBL" id="AM180252">
    <property type="protein sequence ID" value="CAJ55139.1"/>
    <property type="molecule type" value="Genomic_DNA"/>
</dbReference>
<evidence type="ECO:0000313" key="5">
    <source>
        <dbReference type="EMBL" id="CAJ55139.1"/>
    </source>
</evidence>
<gene>
    <name evidence="5" type="ordered locus">LI1085</name>
</gene>
<feature type="domain" description="FAD-dependent oxidoreductase 2 FAD-binding" evidence="4">
    <location>
        <begin position="6"/>
        <end position="405"/>
    </location>
</feature>
<proteinExistence type="predicted"/>
<protein>
    <submittedName>
        <fullName evidence="5">Anaerobic glycerol-3-phosphate dehydrogenase, subunit B</fullName>
    </submittedName>
</protein>
<dbReference type="NCBIfam" id="TIGR03378">
    <property type="entry name" value="glycerol3P_GlpB"/>
    <property type="match status" value="1"/>
</dbReference>
<reference evidence="5 6" key="1">
    <citation type="submission" date="2005-11" db="EMBL/GenBank/DDBJ databases">
        <title>The complete genome sequence of Lawsonia intracellularis: the causative agent of proliferative enteropathy.</title>
        <authorList>
            <person name="Kaur K."/>
            <person name="Zhang Q."/>
            <person name="Beckler D."/>
            <person name="Munir S."/>
            <person name="Li L."/>
            <person name="Kinsley K."/>
            <person name="Herron L."/>
            <person name="Peterson A."/>
            <person name="May B."/>
            <person name="Singh S."/>
            <person name="Gebhart C."/>
            <person name="Kapur V."/>
        </authorList>
    </citation>
    <scope>NUCLEOTIDE SEQUENCE [LARGE SCALE GENOMIC DNA]</scope>
    <source>
        <strain evidence="5 6">PHE/MN1-00</strain>
    </source>
</reference>
<keyword evidence="3" id="KW-0560">Oxidoreductase</keyword>
<dbReference type="GO" id="GO:0009331">
    <property type="term" value="C:glycerol-3-phosphate dehydrogenase (FAD) complex"/>
    <property type="evidence" value="ECO:0007669"/>
    <property type="project" value="InterPro"/>
</dbReference>
<dbReference type="SUPFAM" id="SSF51905">
    <property type="entry name" value="FAD/NAD(P)-binding domain"/>
    <property type="match status" value="1"/>
</dbReference>
<dbReference type="Gene3D" id="3.50.50.60">
    <property type="entry name" value="FAD/NAD(P)-binding domain"/>
    <property type="match status" value="1"/>
</dbReference>
<evidence type="ECO:0000256" key="1">
    <source>
        <dbReference type="ARBA" id="ARBA00022630"/>
    </source>
</evidence>
<keyword evidence="2" id="KW-0288">FMN</keyword>
<keyword evidence="6" id="KW-1185">Reference proteome</keyword>
<dbReference type="Proteomes" id="UP000002430">
    <property type="component" value="Chromosome"/>
</dbReference>
<dbReference type="OrthoDB" id="140595at2"/>
<dbReference type="HOGENOM" id="CLU_047793_1_0_7"/>
<dbReference type="RefSeq" id="WP_011527168.1">
    <property type="nucleotide sequence ID" value="NC_008011.1"/>
</dbReference>
<dbReference type="GO" id="GO:0004368">
    <property type="term" value="F:glycerol-3-phosphate dehydrogenase (quinone) activity"/>
    <property type="evidence" value="ECO:0007669"/>
    <property type="project" value="InterPro"/>
</dbReference>
<keyword evidence="1" id="KW-0285">Flavoprotein</keyword>
<dbReference type="Pfam" id="PF00890">
    <property type="entry name" value="FAD_binding_2"/>
    <property type="match status" value="1"/>
</dbReference>
<evidence type="ECO:0000259" key="4">
    <source>
        <dbReference type="Pfam" id="PF00890"/>
    </source>
</evidence>
<dbReference type="PIRSF" id="PIRSF000141">
    <property type="entry name" value="Anaerobic_G3P_dh"/>
    <property type="match status" value="1"/>
</dbReference>
<dbReference type="InterPro" id="IPR003953">
    <property type="entry name" value="FAD-dep_OxRdtase_2_FAD-bd"/>
</dbReference>
<dbReference type="eggNOG" id="COG3075">
    <property type="taxonomic scope" value="Bacteria"/>
</dbReference>
<evidence type="ECO:0000256" key="3">
    <source>
        <dbReference type="ARBA" id="ARBA00023002"/>
    </source>
</evidence>
<dbReference type="InterPro" id="IPR009158">
    <property type="entry name" value="G3P_DH_GlpB_su"/>
</dbReference>
<organism evidence="5 6">
    <name type="scientific">Lawsonia intracellularis (strain PHE/MN1-00)</name>
    <dbReference type="NCBI Taxonomy" id="363253"/>
    <lineage>
        <taxon>Bacteria</taxon>
        <taxon>Pseudomonadati</taxon>
        <taxon>Thermodesulfobacteriota</taxon>
        <taxon>Desulfovibrionia</taxon>
        <taxon>Desulfovibrionales</taxon>
        <taxon>Desulfovibrionaceae</taxon>
        <taxon>Lawsonia</taxon>
    </lineage>
</organism>
<evidence type="ECO:0000313" key="6">
    <source>
        <dbReference type="Proteomes" id="UP000002430"/>
    </source>
</evidence>
<dbReference type="AlphaFoldDB" id="Q1MPD8"/>
<evidence type="ECO:0000256" key="2">
    <source>
        <dbReference type="ARBA" id="ARBA00022643"/>
    </source>
</evidence>